<keyword evidence="3" id="KW-1185">Reference proteome</keyword>
<dbReference type="InterPro" id="IPR002509">
    <property type="entry name" value="NODB_dom"/>
</dbReference>
<dbReference type="Pfam" id="PF01522">
    <property type="entry name" value="Polysacc_deac_1"/>
    <property type="match status" value="1"/>
</dbReference>
<evidence type="ECO:0000313" key="3">
    <source>
        <dbReference type="Proteomes" id="UP000275256"/>
    </source>
</evidence>
<reference evidence="2 3" key="1">
    <citation type="submission" date="2018-10" db="EMBL/GenBank/DDBJ databases">
        <title>Tessaracoccus antarcticuss sp. nov., isolated from sediment.</title>
        <authorList>
            <person name="Zhou L.Y."/>
            <person name="Du Z.J."/>
        </authorList>
    </citation>
    <scope>NUCLEOTIDE SEQUENCE [LARGE SCALE GENOMIC DNA]</scope>
    <source>
        <strain evidence="2 3">JDX10</strain>
    </source>
</reference>
<accession>A0A3M0G257</accession>
<evidence type="ECO:0000313" key="2">
    <source>
        <dbReference type="EMBL" id="RMB59051.1"/>
    </source>
</evidence>
<dbReference type="PANTHER" id="PTHR10587:SF125">
    <property type="entry name" value="POLYSACCHARIDE DEACETYLASE YHEN-RELATED"/>
    <property type="match status" value="1"/>
</dbReference>
<dbReference type="GO" id="GO:0005975">
    <property type="term" value="P:carbohydrate metabolic process"/>
    <property type="evidence" value="ECO:0007669"/>
    <property type="project" value="InterPro"/>
</dbReference>
<dbReference type="GO" id="GO:0016810">
    <property type="term" value="F:hydrolase activity, acting on carbon-nitrogen (but not peptide) bonds"/>
    <property type="evidence" value="ECO:0007669"/>
    <property type="project" value="InterPro"/>
</dbReference>
<dbReference type="EMBL" id="REFW01000003">
    <property type="protein sequence ID" value="RMB59051.1"/>
    <property type="molecule type" value="Genomic_DNA"/>
</dbReference>
<dbReference type="Proteomes" id="UP000275256">
    <property type="component" value="Unassembled WGS sequence"/>
</dbReference>
<organism evidence="2 3">
    <name type="scientific">Tessaracoccus antarcticus</name>
    <dbReference type="NCBI Taxonomy" id="2479848"/>
    <lineage>
        <taxon>Bacteria</taxon>
        <taxon>Bacillati</taxon>
        <taxon>Actinomycetota</taxon>
        <taxon>Actinomycetes</taxon>
        <taxon>Propionibacteriales</taxon>
        <taxon>Propionibacteriaceae</taxon>
        <taxon>Tessaracoccus</taxon>
    </lineage>
</organism>
<feature type="domain" description="NodB homology" evidence="1">
    <location>
        <begin position="39"/>
        <end position="220"/>
    </location>
</feature>
<dbReference type="SUPFAM" id="SSF88713">
    <property type="entry name" value="Glycoside hydrolase/deacetylase"/>
    <property type="match status" value="1"/>
</dbReference>
<dbReference type="OrthoDB" id="3173508at2"/>
<proteinExistence type="predicted"/>
<comment type="caution">
    <text evidence="2">The sequence shown here is derived from an EMBL/GenBank/DDBJ whole genome shotgun (WGS) entry which is preliminary data.</text>
</comment>
<dbReference type="InterPro" id="IPR011330">
    <property type="entry name" value="Glyco_hydro/deAcase_b/a-brl"/>
</dbReference>
<dbReference type="InterPro" id="IPR050248">
    <property type="entry name" value="Polysacc_deacetylase_ArnD"/>
</dbReference>
<gene>
    <name evidence="2" type="ORF">EAX62_12645</name>
</gene>
<sequence length="227" mass="25441">MAIALGVALLLGVGVYKLSNSRRIQVVGELIQRVATTDKVVALTFDDGPTPGDTEAVLQTLAERKVMATFFLCGASMHDHPAQTKEIVAAGHQVGNHSWSHRRMWFMTPTEVRRELDDTDEMIRDSGYQGRIDFRPPYGKKLLVLPWILRERGTRTITWDVSPEDFSGVEQTPEQLRDIVLDTVRPGSIILLHPMNGRTRTQEATALIIDSLTQEGYRFVTVAELTN</sequence>
<dbReference type="PROSITE" id="PS51677">
    <property type="entry name" value="NODB"/>
    <property type="match status" value="1"/>
</dbReference>
<evidence type="ECO:0000259" key="1">
    <source>
        <dbReference type="PROSITE" id="PS51677"/>
    </source>
</evidence>
<dbReference type="Gene3D" id="3.20.20.370">
    <property type="entry name" value="Glycoside hydrolase/deacetylase"/>
    <property type="match status" value="1"/>
</dbReference>
<protein>
    <submittedName>
        <fullName evidence="2">Polysaccharide deacetylase</fullName>
    </submittedName>
</protein>
<dbReference type="PANTHER" id="PTHR10587">
    <property type="entry name" value="GLYCOSYL TRANSFERASE-RELATED"/>
    <property type="match status" value="1"/>
</dbReference>
<name>A0A3M0G257_9ACTN</name>
<dbReference type="AlphaFoldDB" id="A0A3M0G257"/>